<gene>
    <name evidence="2" type="ORF">TWF718_002995</name>
</gene>
<dbReference type="Proteomes" id="UP001313282">
    <property type="component" value="Unassembled WGS sequence"/>
</dbReference>
<keyword evidence="1" id="KW-0732">Signal</keyword>
<accession>A0AAN8RAI1</accession>
<name>A0AAN8RAI1_9PEZI</name>
<feature type="signal peptide" evidence="1">
    <location>
        <begin position="1"/>
        <end position="22"/>
    </location>
</feature>
<evidence type="ECO:0000313" key="3">
    <source>
        <dbReference type="Proteomes" id="UP001313282"/>
    </source>
</evidence>
<keyword evidence="3" id="KW-1185">Reference proteome</keyword>
<dbReference type="AlphaFoldDB" id="A0AAN8RAI1"/>
<feature type="chain" id="PRO_5042915856" evidence="1">
    <location>
        <begin position="23"/>
        <end position="682"/>
    </location>
</feature>
<protein>
    <submittedName>
        <fullName evidence="2">Uncharacterized protein</fullName>
    </submittedName>
</protein>
<reference evidence="2 3" key="1">
    <citation type="submission" date="2019-10" db="EMBL/GenBank/DDBJ databases">
        <authorList>
            <person name="Palmer J.M."/>
        </authorList>
    </citation>
    <scope>NUCLEOTIDE SEQUENCE [LARGE SCALE GENOMIC DNA]</scope>
    <source>
        <strain evidence="2 3">TWF718</strain>
    </source>
</reference>
<dbReference type="EMBL" id="JAVHNR010000011">
    <property type="protein sequence ID" value="KAK6330796.1"/>
    <property type="molecule type" value="Genomic_DNA"/>
</dbReference>
<comment type="caution">
    <text evidence="2">The sequence shown here is derived from an EMBL/GenBank/DDBJ whole genome shotgun (WGS) entry which is preliminary data.</text>
</comment>
<evidence type="ECO:0000256" key="1">
    <source>
        <dbReference type="SAM" id="SignalP"/>
    </source>
</evidence>
<organism evidence="2 3">
    <name type="scientific">Orbilia javanica</name>
    <dbReference type="NCBI Taxonomy" id="47235"/>
    <lineage>
        <taxon>Eukaryota</taxon>
        <taxon>Fungi</taxon>
        <taxon>Dikarya</taxon>
        <taxon>Ascomycota</taxon>
        <taxon>Pezizomycotina</taxon>
        <taxon>Orbiliomycetes</taxon>
        <taxon>Orbiliales</taxon>
        <taxon>Orbiliaceae</taxon>
        <taxon>Orbilia</taxon>
    </lineage>
</organism>
<evidence type="ECO:0000313" key="2">
    <source>
        <dbReference type="EMBL" id="KAK6330796.1"/>
    </source>
</evidence>
<sequence>MWNSASFNFLYLGLIAGQTVLAKDSDPTPDSSSRSKFGPTTTITETTWVYPVVTLNGPRERQCTPQPLDFCENVYRSMFSIGSMTGAPSPTSTATLEGPFAIEVQTANVVTELIETQYLAIAGDYVVLYPGPHIPGWFIDSDGNLIFDNTGLRLGISPLDSQTSKRKRLLEQNSNGYDTIIAGAKEASSGANVFTNWNGSPKAPTIPLQILDQSNNAVNLGFMACKFNIPEFGVEAWQLEATYNVEKFLLGSQNSNVVDPAFCASVRLLPVTSVPVSTAVSSHTSNYISRSSSVVSVTPTPTETLTSFPIQVDFDTADAGYYIEEDGNGYAYIDITSNPPYYRYINDTGLLVSEVTGNYLKITVIDTPSTSSSKTSRQISNGDNFQAAVDGDTLIPAGVTIPTFVVCPPSTTSTSASSIYSLILAYNPDNYIQQNPDLNCTTASLSLDRTAPTPSTTFISTTVTTTELPTVTATALSPNVIGCNALNYTLAYSTTGIMNSFATACWCYSFLASTISDITTQDCTPTIYKVVPSITSISVSGVISSTNSNDGATRTDRESINSRDVKNFILPRNTTVGTTTITIPVSTTDYDDITVVPTPTGWFSAVDASPAYFTSFCSTLLEGNGVETLTITSLSVVSSTVSVVTISQTTVQTVCYQEVWEPAVTMSTPAIVVCPATVTGSS</sequence>
<proteinExistence type="predicted"/>